<dbReference type="GO" id="GO:0034040">
    <property type="term" value="F:ATPase-coupled lipid transmembrane transporter activity"/>
    <property type="evidence" value="ECO:0007669"/>
    <property type="project" value="TreeGrafter"/>
</dbReference>
<dbReference type="EMBL" id="QURB01000001">
    <property type="protein sequence ID" value="RFC55747.1"/>
    <property type="molecule type" value="Genomic_DNA"/>
</dbReference>
<dbReference type="FunFam" id="3.40.50.300:FF:000299">
    <property type="entry name" value="ABC transporter ATP-binding protein/permease"/>
    <property type="match status" value="1"/>
</dbReference>
<dbReference type="GO" id="GO:0005524">
    <property type="term" value="F:ATP binding"/>
    <property type="evidence" value="ECO:0007669"/>
    <property type="project" value="UniProtKB-KW"/>
</dbReference>
<keyword evidence="8 9" id="KW-0472">Membrane</keyword>
<reference evidence="12 13" key="1">
    <citation type="submission" date="2018-08" db="EMBL/GenBank/DDBJ databases">
        <title>The draft genome squence of Brumimicrobium sp. N62.</title>
        <authorList>
            <person name="Du Z.-J."/>
            <person name="Luo H.-R."/>
        </authorList>
    </citation>
    <scope>NUCLEOTIDE SEQUENCE [LARGE SCALE GENOMIC DNA]</scope>
    <source>
        <strain evidence="12 13">N62</strain>
    </source>
</reference>
<dbReference type="PANTHER" id="PTHR24221">
    <property type="entry name" value="ATP-BINDING CASSETTE SUB-FAMILY B"/>
    <property type="match status" value="1"/>
</dbReference>
<evidence type="ECO:0000313" key="12">
    <source>
        <dbReference type="EMBL" id="RFC55747.1"/>
    </source>
</evidence>
<protein>
    <submittedName>
        <fullName evidence="12">ABC transporter ATP-binding protein</fullName>
    </submittedName>
</protein>
<dbReference type="GO" id="GO:0140359">
    <property type="term" value="F:ABC-type transporter activity"/>
    <property type="evidence" value="ECO:0007669"/>
    <property type="project" value="InterPro"/>
</dbReference>
<organism evidence="12 13">
    <name type="scientific">Brumimicrobium aurantiacum</name>
    <dbReference type="NCBI Taxonomy" id="1737063"/>
    <lineage>
        <taxon>Bacteria</taxon>
        <taxon>Pseudomonadati</taxon>
        <taxon>Bacteroidota</taxon>
        <taxon>Flavobacteriia</taxon>
        <taxon>Flavobacteriales</taxon>
        <taxon>Crocinitomicaceae</taxon>
        <taxon>Brumimicrobium</taxon>
    </lineage>
</organism>
<evidence type="ECO:0000256" key="6">
    <source>
        <dbReference type="ARBA" id="ARBA00022840"/>
    </source>
</evidence>
<keyword evidence="2" id="KW-0813">Transport</keyword>
<dbReference type="Pfam" id="PF00664">
    <property type="entry name" value="ABC_membrane"/>
    <property type="match status" value="1"/>
</dbReference>
<dbReference type="PROSITE" id="PS50929">
    <property type="entry name" value="ABC_TM1F"/>
    <property type="match status" value="1"/>
</dbReference>
<sequence>MLFLSILIGMLDGLGLTMFLPLLQMADGSSQVSSEGMGSMGFVVEGIESLGIVLNIRTALLFMFGFFTLKGIIYYASLKFNVRILQFFVSSMRIKLTDLFTRYSFQQFVSSDVGRIQNSMTGEVARVSNAYKNFADSVQNLIMVMVYLSFVFLVDWKFALLVSVGGGLSNLFFSRLFKKTKEQSAELTKNNSKFQGVIIQYIANFKYLKATGFVRTYAHRLKDQIREVEKNNTQIGILHSKITALREPILIGVVCIVILIQVEFLGGQLASIMISLLFFYRALSGLMIFQASYNNYLSVSGSLDNIVKFENELKESAELEGKREIHQFKNHIVADKVDFGYDQADGILKGLSLKIHKNKTIAFVGESGSGKTTLVNLLGGLLRPSNGEVYIDDIPFKELNMHSYQSRIGYITQEPVVFNDTIYNNVTLWAETTEENIQRYEEALNQASLIEFINTLPKEGETLLGNNGINLSGGQKQRISIARELFKDIDILILDEATSALDSETEMEIQTNIDQIKGDYTILIIAHRLSTIKNADKVYMMDKGKIVGQGNFKELVKSSDRFKRMVELQEL</sequence>
<feature type="transmembrane region" description="Helical" evidence="9">
    <location>
        <begin position="134"/>
        <end position="152"/>
    </location>
</feature>
<dbReference type="PROSITE" id="PS50893">
    <property type="entry name" value="ABC_TRANSPORTER_2"/>
    <property type="match status" value="1"/>
</dbReference>
<name>A0A3E1F207_9FLAO</name>
<dbReference type="SMART" id="SM00382">
    <property type="entry name" value="AAA"/>
    <property type="match status" value="1"/>
</dbReference>
<comment type="caution">
    <text evidence="12">The sequence shown here is derived from an EMBL/GenBank/DDBJ whole genome shotgun (WGS) entry which is preliminary data.</text>
</comment>
<dbReference type="PROSITE" id="PS00211">
    <property type="entry name" value="ABC_TRANSPORTER_1"/>
    <property type="match status" value="1"/>
</dbReference>
<keyword evidence="13" id="KW-1185">Reference proteome</keyword>
<dbReference type="RefSeq" id="WP_116879582.1">
    <property type="nucleotide sequence ID" value="NZ_QURB01000001.1"/>
</dbReference>
<dbReference type="InterPro" id="IPR011527">
    <property type="entry name" value="ABC1_TM_dom"/>
</dbReference>
<dbReference type="Gene3D" id="1.20.1560.10">
    <property type="entry name" value="ABC transporter type 1, transmembrane domain"/>
    <property type="match status" value="1"/>
</dbReference>
<keyword evidence="5" id="KW-0547">Nucleotide-binding</keyword>
<evidence type="ECO:0000256" key="8">
    <source>
        <dbReference type="ARBA" id="ARBA00023136"/>
    </source>
</evidence>
<dbReference type="InterPro" id="IPR039421">
    <property type="entry name" value="Type_1_exporter"/>
</dbReference>
<dbReference type="InterPro" id="IPR036640">
    <property type="entry name" value="ABC1_TM_sf"/>
</dbReference>
<gene>
    <name evidence="12" type="ORF">DXU93_02080</name>
</gene>
<dbReference type="GO" id="GO:0016887">
    <property type="term" value="F:ATP hydrolysis activity"/>
    <property type="evidence" value="ECO:0007669"/>
    <property type="project" value="InterPro"/>
</dbReference>
<evidence type="ECO:0000256" key="1">
    <source>
        <dbReference type="ARBA" id="ARBA00004651"/>
    </source>
</evidence>
<evidence type="ECO:0000256" key="9">
    <source>
        <dbReference type="SAM" id="Phobius"/>
    </source>
</evidence>
<dbReference type="Pfam" id="PF00005">
    <property type="entry name" value="ABC_tran"/>
    <property type="match status" value="1"/>
</dbReference>
<dbReference type="InterPro" id="IPR017871">
    <property type="entry name" value="ABC_transporter-like_CS"/>
</dbReference>
<dbReference type="InterPro" id="IPR003593">
    <property type="entry name" value="AAA+_ATPase"/>
</dbReference>
<dbReference type="AlphaFoldDB" id="A0A3E1F207"/>
<keyword evidence="3" id="KW-1003">Cell membrane</keyword>
<dbReference type="InterPro" id="IPR003439">
    <property type="entry name" value="ABC_transporter-like_ATP-bd"/>
</dbReference>
<proteinExistence type="predicted"/>
<dbReference type="PANTHER" id="PTHR24221:SF654">
    <property type="entry name" value="ATP-BINDING CASSETTE SUB-FAMILY B MEMBER 6"/>
    <property type="match status" value="1"/>
</dbReference>
<evidence type="ECO:0000256" key="7">
    <source>
        <dbReference type="ARBA" id="ARBA00022989"/>
    </source>
</evidence>
<accession>A0A3E1F207</accession>
<comment type="subcellular location">
    <subcellularLocation>
        <location evidence="1">Cell membrane</location>
        <topology evidence="1">Multi-pass membrane protein</topology>
    </subcellularLocation>
</comment>
<dbReference type="GO" id="GO:0005886">
    <property type="term" value="C:plasma membrane"/>
    <property type="evidence" value="ECO:0007669"/>
    <property type="project" value="UniProtKB-SubCell"/>
</dbReference>
<feature type="domain" description="ABC transmembrane type-1" evidence="11">
    <location>
        <begin position="1"/>
        <end position="295"/>
    </location>
</feature>
<evidence type="ECO:0000256" key="4">
    <source>
        <dbReference type="ARBA" id="ARBA00022692"/>
    </source>
</evidence>
<dbReference type="SUPFAM" id="SSF52540">
    <property type="entry name" value="P-loop containing nucleoside triphosphate hydrolases"/>
    <property type="match status" value="1"/>
</dbReference>
<keyword evidence="4 9" id="KW-0812">Transmembrane</keyword>
<feature type="transmembrane region" description="Helical" evidence="9">
    <location>
        <begin position="249"/>
        <end position="280"/>
    </location>
</feature>
<evidence type="ECO:0000259" key="11">
    <source>
        <dbReference type="PROSITE" id="PS50929"/>
    </source>
</evidence>
<evidence type="ECO:0000256" key="2">
    <source>
        <dbReference type="ARBA" id="ARBA00022448"/>
    </source>
</evidence>
<evidence type="ECO:0000256" key="3">
    <source>
        <dbReference type="ARBA" id="ARBA00022475"/>
    </source>
</evidence>
<evidence type="ECO:0000313" key="13">
    <source>
        <dbReference type="Proteomes" id="UP000257127"/>
    </source>
</evidence>
<feature type="transmembrane region" description="Helical" evidence="9">
    <location>
        <begin position="52"/>
        <end position="76"/>
    </location>
</feature>
<keyword evidence="7 9" id="KW-1133">Transmembrane helix</keyword>
<keyword evidence="6 12" id="KW-0067">ATP-binding</keyword>
<feature type="transmembrane region" description="Helical" evidence="9">
    <location>
        <begin position="158"/>
        <end position="177"/>
    </location>
</feature>
<dbReference type="SUPFAM" id="SSF90123">
    <property type="entry name" value="ABC transporter transmembrane region"/>
    <property type="match status" value="1"/>
</dbReference>
<dbReference type="InterPro" id="IPR027417">
    <property type="entry name" value="P-loop_NTPase"/>
</dbReference>
<evidence type="ECO:0000259" key="10">
    <source>
        <dbReference type="PROSITE" id="PS50893"/>
    </source>
</evidence>
<dbReference type="OrthoDB" id="9760358at2"/>
<evidence type="ECO:0000256" key="5">
    <source>
        <dbReference type="ARBA" id="ARBA00022741"/>
    </source>
</evidence>
<feature type="domain" description="ABC transporter" evidence="10">
    <location>
        <begin position="332"/>
        <end position="568"/>
    </location>
</feature>
<dbReference type="Proteomes" id="UP000257127">
    <property type="component" value="Unassembled WGS sequence"/>
</dbReference>
<dbReference type="Gene3D" id="3.40.50.300">
    <property type="entry name" value="P-loop containing nucleotide triphosphate hydrolases"/>
    <property type="match status" value="1"/>
</dbReference>